<keyword evidence="1" id="KW-0175">Coiled coil</keyword>
<dbReference type="RefSeq" id="XP_014250931.1">
    <property type="nucleotide sequence ID" value="XM_014395445.2"/>
</dbReference>
<protein>
    <submittedName>
        <fullName evidence="2">Uncharacterized protein</fullName>
    </submittedName>
</protein>
<feature type="coiled-coil region" evidence="1">
    <location>
        <begin position="277"/>
        <end position="304"/>
    </location>
</feature>
<sequence>MNSYTTSIEQQNKQNLKTIQENEAKKLLQDIKVLAATIEWSRQERGFIDESLESPQVRLKFSKSSNLNDEIKDLKAENHTIQVHVKPLAQMFLDKNMSIFDNRKLIKDISNLFVLPNLKDEEYKDFHTLKRLLEATYKSIIKATLDRIELENKTKAIENRGKELGEKYEFLYVSCIMTEDFKQQDSLMASIKSLEIENDYFQSEINRLIEQVEGLQQSYSHLDTLTLANINKICSETFGKRLGLLRLLYQEDKSELTNEDLLSRKFASDKRKVEKIKEECDNGINRKKQELKELTATWDKLQILKKKSPKVHR</sequence>
<dbReference type="AlphaFoldDB" id="A0A8I6RU26"/>
<organism evidence="2 3">
    <name type="scientific">Cimex lectularius</name>
    <name type="common">Bed bug</name>
    <name type="synonym">Acanthia lectularia</name>
    <dbReference type="NCBI Taxonomy" id="79782"/>
    <lineage>
        <taxon>Eukaryota</taxon>
        <taxon>Metazoa</taxon>
        <taxon>Ecdysozoa</taxon>
        <taxon>Arthropoda</taxon>
        <taxon>Hexapoda</taxon>
        <taxon>Insecta</taxon>
        <taxon>Pterygota</taxon>
        <taxon>Neoptera</taxon>
        <taxon>Paraneoptera</taxon>
        <taxon>Hemiptera</taxon>
        <taxon>Heteroptera</taxon>
        <taxon>Panheteroptera</taxon>
        <taxon>Cimicomorpha</taxon>
        <taxon>Cimicidae</taxon>
        <taxon>Cimex</taxon>
    </lineage>
</organism>
<keyword evidence="3" id="KW-1185">Reference proteome</keyword>
<evidence type="ECO:0000313" key="2">
    <source>
        <dbReference type="EnsemblMetazoa" id="XP_014250931.1"/>
    </source>
</evidence>
<evidence type="ECO:0000313" key="3">
    <source>
        <dbReference type="Proteomes" id="UP000494040"/>
    </source>
</evidence>
<dbReference type="Proteomes" id="UP000494040">
    <property type="component" value="Unassembled WGS sequence"/>
</dbReference>
<reference evidence="2" key="1">
    <citation type="submission" date="2022-01" db="UniProtKB">
        <authorList>
            <consortium name="EnsemblMetazoa"/>
        </authorList>
    </citation>
    <scope>IDENTIFICATION</scope>
</reference>
<dbReference type="GeneID" id="106667486"/>
<dbReference type="EnsemblMetazoa" id="XM_014395445.2">
    <property type="protein sequence ID" value="XP_014250931.1"/>
    <property type="gene ID" value="LOC106667486"/>
</dbReference>
<name>A0A8I6RU26_CIMLE</name>
<dbReference type="KEGG" id="clec:106667486"/>
<accession>A0A8I6RU26</accession>
<proteinExistence type="predicted"/>
<evidence type="ECO:0000256" key="1">
    <source>
        <dbReference type="SAM" id="Coils"/>
    </source>
</evidence>